<sequence>MNMKRYFSYCIVWVGIVAFLQSCSLSRDPLDSFSDVTEGVDEKGEYVAFKDKGAVLSHRQAMYDQIRNRQEHWYLDLLLVGDAHADNAYAGTTGAEVLPFENNSIEGSNSVLARDWSRYMEDVALANKMVQYVDSVNDNSLTSAERGQFKAEAQIFRALVYFDMVRLWGDVPLVTTVAKDITSENIKEVYPSYFPTQSTEKEVYEQIQKDLLEAIPNAPANNAANKTIFSKSVARAVLAKIYAEKPLRDYNKVIQYADELAADGFALEPEFSNLFGMNENNTDAKKRNTQESILEGQFFAGNGNWVTWMFGRDLTNYNSNFTWAKWVTPSRDLINTFQQEGDQVRYAQSIVFYQTTWSNYYPANNYPFMYKLRSAVNSLIKYRYADILLLKAEALIQRDGGDLNAAADIIDQVRTRAKLTLLPSATRSSRTALLDALLKERRLELAFEGQRWFDLVRLDKVESVMNAVYARDSGRRTQVYPFTNYSYRMPIPQSILDQNPNLKQNLGY</sequence>
<evidence type="ECO:0000259" key="7">
    <source>
        <dbReference type="Pfam" id="PF14322"/>
    </source>
</evidence>
<evidence type="ECO:0008006" key="10">
    <source>
        <dbReference type="Google" id="ProtNLM"/>
    </source>
</evidence>
<feature type="domain" description="SusD-like N-terminal" evidence="7">
    <location>
        <begin position="91"/>
        <end position="242"/>
    </location>
</feature>
<dbReference type="SUPFAM" id="SSF48452">
    <property type="entry name" value="TPR-like"/>
    <property type="match status" value="1"/>
</dbReference>
<evidence type="ECO:0000256" key="5">
    <source>
        <dbReference type="ARBA" id="ARBA00023237"/>
    </source>
</evidence>
<evidence type="ECO:0000256" key="1">
    <source>
        <dbReference type="ARBA" id="ARBA00004442"/>
    </source>
</evidence>
<dbReference type="InterPro" id="IPR011990">
    <property type="entry name" value="TPR-like_helical_dom_sf"/>
</dbReference>
<dbReference type="PROSITE" id="PS51257">
    <property type="entry name" value="PROKAR_LIPOPROTEIN"/>
    <property type="match status" value="1"/>
</dbReference>
<evidence type="ECO:0000313" key="9">
    <source>
        <dbReference type="Proteomes" id="UP000031802"/>
    </source>
</evidence>
<keyword evidence="5" id="KW-0998">Cell outer membrane</keyword>
<dbReference type="STRING" id="1229276.DI53_0947"/>
<dbReference type="CDD" id="cd08977">
    <property type="entry name" value="SusD"/>
    <property type="match status" value="1"/>
</dbReference>
<evidence type="ECO:0000256" key="4">
    <source>
        <dbReference type="ARBA" id="ARBA00023136"/>
    </source>
</evidence>
<evidence type="ECO:0000313" key="8">
    <source>
        <dbReference type="EMBL" id="KGE15266.1"/>
    </source>
</evidence>
<dbReference type="PATRIC" id="fig|1229276.3.peg.976"/>
<accession>A0A0B8T2Q6</accession>
<reference evidence="9" key="1">
    <citation type="submission" date="2014-04" db="EMBL/GenBank/DDBJ databases">
        <title>Whole-Genome optical mapping and complete genome sequence of Sphingobacterium deserti sp. nov., a new spaces isolated from desert in the west of China.</title>
        <authorList>
            <person name="Teng C."/>
            <person name="Zhou Z."/>
            <person name="Li X."/>
            <person name="Chen M."/>
            <person name="Lin M."/>
            <person name="Wang L."/>
            <person name="Su S."/>
            <person name="Zhang C."/>
            <person name="Zhang W."/>
        </authorList>
    </citation>
    <scope>NUCLEOTIDE SEQUENCE [LARGE SCALE GENOMIC DNA]</scope>
    <source>
        <strain evidence="9">ACCC05744</strain>
    </source>
</reference>
<evidence type="ECO:0000259" key="6">
    <source>
        <dbReference type="Pfam" id="PF07980"/>
    </source>
</evidence>
<keyword evidence="9" id="KW-1185">Reference proteome</keyword>
<keyword evidence="4" id="KW-0472">Membrane</keyword>
<feature type="domain" description="RagB/SusD" evidence="6">
    <location>
        <begin position="263"/>
        <end position="508"/>
    </location>
</feature>
<dbReference type="eggNOG" id="COG0702">
    <property type="taxonomic scope" value="Bacteria"/>
</dbReference>
<dbReference type="EMBL" id="JJMU01000014">
    <property type="protein sequence ID" value="KGE15266.1"/>
    <property type="molecule type" value="Genomic_DNA"/>
</dbReference>
<proteinExistence type="inferred from homology"/>
<keyword evidence="3" id="KW-0732">Signal</keyword>
<dbReference type="InterPro" id="IPR012944">
    <property type="entry name" value="SusD_RagB_dom"/>
</dbReference>
<reference evidence="8 9" key="2">
    <citation type="journal article" date="2015" name="PLoS ONE">
        <title>Whole-Genome Optical Mapping and Finished Genome Sequence of Sphingobacterium deserti sp. nov., a New Species Isolated from the Western Desert of China.</title>
        <authorList>
            <person name="Teng C."/>
            <person name="Zhou Z."/>
            <person name="Molnar I."/>
            <person name="Li X."/>
            <person name="Tang R."/>
            <person name="Chen M."/>
            <person name="Wang L."/>
            <person name="Su S."/>
            <person name="Zhang W."/>
            <person name="Lin M."/>
        </authorList>
    </citation>
    <scope>NUCLEOTIDE SEQUENCE [LARGE SCALE GENOMIC DNA]</scope>
    <source>
        <strain evidence="9">ACCC05744</strain>
    </source>
</reference>
<comment type="similarity">
    <text evidence="2">Belongs to the SusD family.</text>
</comment>
<name>A0A0B8T2Q6_9SPHI</name>
<gene>
    <name evidence="8" type="ORF">DI53_0947</name>
</gene>
<dbReference type="Pfam" id="PF07980">
    <property type="entry name" value="SusD_RagB"/>
    <property type="match status" value="1"/>
</dbReference>
<comment type="caution">
    <text evidence="8">The sequence shown here is derived from an EMBL/GenBank/DDBJ whole genome shotgun (WGS) entry which is preliminary data.</text>
</comment>
<evidence type="ECO:0000256" key="2">
    <source>
        <dbReference type="ARBA" id="ARBA00006275"/>
    </source>
</evidence>
<dbReference type="Proteomes" id="UP000031802">
    <property type="component" value="Unassembled WGS sequence"/>
</dbReference>
<dbReference type="InterPro" id="IPR033985">
    <property type="entry name" value="SusD-like_N"/>
</dbReference>
<comment type="subcellular location">
    <subcellularLocation>
        <location evidence="1">Cell outer membrane</location>
    </subcellularLocation>
</comment>
<organism evidence="8 9">
    <name type="scientific">Sphingobacterium deserti</name>
    <dbReference type="NCBI Taxonomy" id="1229276"/>
    <lineage>
        <taxon>Bacteria</taxon>
        <taxon>Pseudomonadati</taxon>
        <taxon>Bacteroidota</taxon>
        <taxon>Sphingobacteriia</taxon>
        <taxon>Sphingobacteriales</taxon>
        <taxon>Sphingobacteriaceae</taxon>
        <taxon>Sphingobacterium</taxon>
    </lineage>
</organism>
<dbReference type="AlphaFoldDB" id="A0A0B8T2Q6"/>
<dbReference type="GO" id="GO:0009279">
    <property type="term" value="C:cell outer membrane"/>
    <property type="evidence" value="ECO:0007669"/>
    <property type="project" value="UniProtKB-SubCell"/>
</dbReference>
<protein>
    <recommendedName>
        <fullName evidence="10">RagB/SusD domain-containing protein</fullName>
    </recommendedName>
</protein>
<dbReference type="Pfam" id="PF14322">
    <property type="entry name" value="SusD-like_3"/>
    <property type="match status" value="1"/>
</dbReference>
<evidence type="ECO:0000256" key="3">
    <source>
        <dbReference type="ARBA" id="ARBA00022729"/>
    </source>
</evidence>
<dbReference type="Gene3D" id="1.25.40.390">
    <property type="match status" value="1"/>
</dbReference>